<dbReference type="NCBIfam" id="TIGR01946">
    <property type="entry name" value="rnfD"/>
    <property type="match status" value="1"/>
</dbReference>
<sequence length="344" mass="39654">MNFFYIKNMYSVRKIMFLVILACVPAILLKCYFFGFRTLIQIFLSVILSLSIEFVLLKIRKKRVKDYLQDNSIILTAVLFSMSLPPLFPYWMMIIGIFFSVVIAKHLYGGIGHNIFNPAMLGYTVLLISFPINMNNWNYSNTDLFSLKNIQQSFNNIVFGKKTYLINQIYLESDCNFFTEATTLSHFKTEHYKKNTDVPEKISLASFHIEKSWLYINISCLLSGFFLIFKKIICWRIPVTLLTSLGFLSFISSYYSKELFLSPFFHIFSGGTMLGAFFIATDPVTTSCTNLGKIIFGCIIGILTWIIRNYSDYPDGIAFSILFANMLVPIIDYYVNKSGYGHEN</sequence>
<comment type="cofactor">
    <cofactor evidence="10">
        <name>FMN</name>
        <dbReference type="ChEBI" id="CHEBI:58210"/>
    </cofactor>
</comment>
<dbReference type="PANTHER" id="PTHR30578:SF0">
    <property type="entry name" value="ION-TRANSLOCATING OXIDOREDUCTASE COMPLEX SUBUNIT D"/>
    <property type="match status" value="1"/>
</dbReference>
<dbReference type="InterPro" id="IPR011303">
    <property type="entry name" value="RnfD_bac"/>
</dbReference>
<keyword evidence="3 10" id="KW-0285">Flavoprotein</keyword>
<evidence type="ECO:0000256" key="7">
    <source>
        <dbReference type="ARBA" id="ARBA00022982"/>
    </source>
</evidence>
<comment type="function">
    <text evidence="10">Part of a membrane-bound complex that couples electron transfer with translocation of ions across the membrane.</text>
</comment>
<keyword evidence="4 10" id="KW-0288">FMN</keyword>
<evidence type="ECO:0000256" key="2">
    <source>
        <dbReference type="ARBA" id="ARBA00022553"/>
    </source>
</evidence>
<keyword evidence="1 10" id="KW-0813">Transport</keyword>
<comment type="caution">
    <text evidence="10">Lacks conserved residue(s) required for the propagation of feature annotation.</text>
</comment>
<evidence type="ECO:0000256" key="1">
    <source>
        <dbReference type="ARBA" id="ARBA00022448"/>
    </source>
</evidence>
<gene>
    <name evidence="10" type="primary">rnfD</name>
    <name evidence="11" type="ORF">D9V69_00565</name>
</gene>
<evidence type="ECO:0000256" key="8">
    <source>
        <dbReference type="ARBA" id="ARBA00022989"/>
    </source>
</evidence>
<feature type="transmembrane region" description="Helical" evidence="10">
    <location>
        <begin position="291"/>
        <end position="310"/>
    </location>
</feature>
<dbReference type="EC" id="7.-.-.-" evidence="10"/>
<evidence type="ECO:0000256" key="3">
    <source>
        <dbReference type="ARBA" id="ARBA00022630"/>
    </source>
</evidence>
<keyword evidence="5 10" id="KW-0812">Transmembrane</keyword>
<feature type="transmembrane region" description="Helical" evidence="10">
    <location>
        <begin position="261"/>
        <end position="279"/>
    </location>
</feature>
<feature type="transmembrane region" description="Helical" evidence="10">
    <location>
        <begin position="39"/>
        <end position="56"/>
    </location>
</feature>
<dbReference type="GO" id="GO:0022900">
    <property type="term" value="P:electron transport chain"/>
    <property type="evidence" value="ECO:0007669"/>
    <property type="project" value="UniProtKB-UniRule"/>
</dbReference>
<accession>A0A4D6XY20</accession>
<dbReference type="GO" id="GO:0005886">
    <property type="term" value="C:plasma membrane"/>
    <property type="evidence" value="ECO:0007669"/>
    <property type="project" value="UniProtKB-SubCell"/>
</dbReference>
<comment type="similarity">
    <text evidence="10">Belongs to the NqrB/RnfD family.</text>
</comment>
<dbReference type="InterPro" id="IPR004338">
    <property type="entry name" value="NqrB/RnfD"/>
</dbReference>
<name>A0A4D6XY20_9GAMM</name>
<keyword evidence="8 10" id="KW-1133">Transmembrane helix</keyword>
<keyword evidence="10" id="KW-0997">Cell inner membrane</keyword>
<dbReference type="RefSeq" id="WP_158356404.1">
    <property type="nucleotide sequence ID" value="NZ_CP034873.1"/>
</dbReference>
<keyword evidence="2 10" id="KW-0597">Phosphoprotein</keyword>
<dbReference type="AlphaFoldDB" id="A0A4D6XY20"/>
<proteinExistence type="inferred from homology"/>
<dbReference type="HAMAP" id="MF_00462">
    <property type="entry name" value="RsxD_RnfD"/>
    <property type="match status" value="1"/>
</dbReference>
<evidence type="ECO:0000256" key="9">
    <source>
        <dbReference type="ARBA" id="ARBA00023136"/>
    </source>
</evidence>
<keyword evidence="6 10" id="KW-1278">Translocase</keyword>
<keyword evidence="9 10" id="KW-0472">Membrane</keyword>
<evidence type="ECO:0000256" key="10">
    <source>
        <dbReference type="HAMAP-Rule" id="MF_00462"/>
    </source>
</evidence>
<organism evidence="11 12">
    <name type="scientific">Buchnera aphidicola</name>
    <name type="common">Hyadaphis tataricae</name>
    <dbReference type="NCBI Taxonomy" id="1241859"/>
    <lineage>
        <taxon>Bacteria</taxon>
        <taxon>Pseudomonadati</taxon>
        <taxon>Pseudomonadota</taxon>
        <taxon>Gammaproteobacteria</taxon>
        <taxon>Enterobacterales</taxon>
        <taxon>Erwiniaceae</taxon>
        <taxon>Buchnera</taxon>
    </lineage>
</organism>
<keyword evidence="7 10" id="KW-0249">Electron transport</keyword>
<evidence type="ECO:0000313" key="11">
    <source>
        <dbReference type="EMBL" id="QCI21433.1"/>
    </source>
</evidence>
<dbReference type="OrthoDB" id="9776359at2"/>
<evidence type="ECO:0000256" key="4">
    <source>
        <dbReference type="ARBA" id="ARBA00022643"/>
    </source>
</evidence>
<feature type="transmembrane region" description="Helical" evidence="10">
    <location>
        <begin position="316"/>
        <end position="335"/>
    </location>
</feature>
<reference evidence="11 12" key="2">
    <citation type="submission" date="2019-05" db="EMBL/GenBank/DDBJ databases">
        <title>Genome evolution of the obligate endosymbiont Buchnera aphidicola.</title>
        <authorList>
            <person name="Moran N.A."/>
        </authorList>
    </citation>
    <scope>NUCLEOTIDE SEQUENCE [LARGE SCALE GENOMIC DNA]</scope>
    <source>
        <strain evidence="11 12">Hta</strain>
    </source>
</reference>
<keyword evidence="10" id="KW-1003">Cell membrane</keyword>
<feature type="transmembrane region" description="Helical" evidence="10">
    <location>
        <begin position="236"/>
        <end position="255"/>
    </location>
</feature>
<dbReference type="PANTHER" id="PTHR30578">
    <property type="entry name" value="ELECTRON TRANSPORT COMPLEX PROTEIN RNFD"/>
    <property type="match status" value="1"/>
</dbReference>
<dbReference type="EMBL" id="CP034873">
    <property type="protein sequence ID" value="QCI21433.1"/>
    <property type="molecule type" value="Genomic_DNA"/>
</dbReference>
<evidence type="ECO:0000313" key="12">
    <source>
        <dbReference type="Proteomes" id="UP000298773"/>
    </source>
</evidence>
<comment type="subcellular location">
    <subcellularLocation>
        <location evidence="10">Cell inner membrane</location>
        <topology evidence="10">Multi-pass membrane protein</topology>
    </subcellularLocation>
</comment>
<feature type="modified residue" description="FMN phosphoryl threonine" evidence="10">
    <location>
        <position position="182"/>
    </location>
</feature>
<reference evidence="11 12" key="1">
    <citation type="submission" date="2018-12" db="EMBL/GenBank/DDBJ databases">
        <authorList>
            <person name="Chong R.A."/>
        </authorList>
    </citation>
    <scope>NUCLEOTIDE SEQUENCE [LARGE SCALE GENOMIC DNA]</scope>
    <source>
        <strain evidence="11 12">Hta</strain>
    </source>
</reference>
<dbReference type="Pfam" id="PF03116">
    <property type="entry name" value="NQR2_RnfD_RnfE"/>
    <property type="match status" value="1"/>
</dbReference>
<evidence type="ECO:0000256" key="5">
    <source>
        <dbReference type="ARBA" id="ARBA00022692"/>
    </source>
</evidence>
<feature type="transmembrane region" description="Helical" evidence="10">
    <location>
        <begin position="115"/>
        <end position="134"/>
    </location>
</feature>
<dbReference type="Proteomes" id="UP000298773">
    <property type="component" value="Chromosome"/>
</dbReference>
<evidence type="ECO:0000256" key="6">
    <source>
        <dbReference type="ARBA" id="ARBA00022967"/>
    </source>
</evidence>
<protein>
    <recommendedName>
        <fullName evidence="10">Ion-translocating oxidoreductase complex subunit D</fullName>
        <ecNumber evidence="10">7.-.-.-</ecNumber>
    </recommendedName>
    <alternativeName>
        <fullName evidence="10">Rnf electron transport complex subunit D</fullName>
    </alternativeName>
</protein>
<dbReference type="GO" id="GO:0055085">
    <property type="term" value="P:transmembrane transport"/>
    <property type="evidence" value="ECO:0007669"/>
    <property type="project" value="InterPro"/>
</dbReference>
<comment type="subunit">
    <text evidence="10">The complex is composed of six subunits: RnfA, RnfB, RnfC, RnfD, RnfE and RnfG.</text>
</comment>